<dbReference type="RefSeq" id="WP_216520722.1">
    <property type="nucleotide sequence ID" value="NZ_JAHLPM010000011.1"/>
</dbReference>
<organism evidence="1 2">
    <name type="scientific">Tissierella simiarum</name>
    <dbReference type="NCBI Taxonomy" id="2841534"/>
    <lineage>
        <taxon>Bacteria</taxon>
        <taxon>Bacillati</taxon>
        <taxon>Bacillota</taxon>
        <taxon>Tissierellia</taxon>
        <taxon>Tissierellales</taxon>
        <taxon>Tissierellaceae</taxon>
        <taxon>Tissierella</taxon>
    </lineage>
</organism>
<name>A0ABS6E825_9FIRM</name>
<sequence>MEPIKIGINKDLEKVKEIIDSYSFERKLNIEEENYNDRDIFSFSIGKRKTYDELILYDNLAHIVQDIIIKVYAKYLIVYRVNKICTDFNISDREEIIVYSHNMLMNKNYFVKEKQFLNGEIVNYLIENRTLLVDGYLRFRLKDFNFLIDRAIEKSIEELTAEKEYKEFIKILQYFIDIQEPKYDLVNVILCDNDYRLMDENNKIIENDFFSDIINELSYEGISKDDLLISSLIVIAPKRLVVHIDEKDKDKEIVEVLTNIFKERINFCLGCDVCKVKIKMKKGK</sequence>
<reference evidence="1 2" key="1">
    <citation type="submission" date="2021-06" db="EMBL/GenBank/DDBJ databases">
        <authorList>
            <person name="Sun Q."/>
            <person name="Li D."/>
        </authorList>
    </citation>
    <scope>NUCLEOTIDE SEQUENCE [LARGE SCALE GENOMIC DNA]</scope>
    <source>
        <strain evidence="1 2">MSJ-40</strain>
    </source>
</reference>
<dbReference type="Pfam" id="PF08812">
    <property type="entry name" value="YtxC"/>
    <property type="match status" value="1"/>
</dbReference>
<comment type="caution">
    <text evidence="1">The sequence shown here is derived from an EMBL/GenBank/DDBJ whole genome shotgun (WGS) entry which is preliminary data.</text>
</comment>
<gene>
    <name evidence="1" type="ORF">KQI42_13680</name>
</gene>
<evidence type="ECO:0000313" key="2">
    <source>
        <dbReference type="Proteomes" id="UP000749471"/>
    </source>
</evidence>
<dbReference type="EMBL" id="JAHLPM010000011">
    <property type="protein sequence ID" value="MBU5439070.1"/>
    <property type="molecule type" value="Genomic_DNA"/>
</dbReference>
<dbReference type="Proteomes" id="UP000749471">
    <property type="component" value="Unassembled WGS sequence"/>
</dbReference>
<proteinExistence type="predicted"/>
<evidence type="ECO:0000313" key="1">
    <source>
        <dbReference type="EMBL" id="MBU5439070.1"/>
    </source>
</evidence>
<protein>
    <submittedName>
        <fullName evidence="1">Sporulation protein YtxC</fullName>
    </submittedName>
</protein>
<dbReference type="InterPro" id="IPR014199">
    <property type="entry name" value="Spore_YtxC"/>
</dbReference>
<accession>A0ABS6E825</accession>
<keyword evidence="2" id="KW-1185">Reference proteome</keyword>